<dbReference type="Proteomes" id="UP000190135">
    <property type="component" value="Unassembled WGS sequence"/>
</dbReference>
<evidence type="ECO:0000256" key="3">
    <source>
        <dbReference type="ARBA" id="ARBA00022729"/>
    </source>
</evidence>
<dbReference type="InterPro" id="IPR038404">
    <property type="entry name" value="TRAP_DctP_sf"/>
</dbReference>
<dbReference type="Pfam" id="PF03480">
    <property type="entry name" value="DctP"/>
    <property type="match status" value="1"/>
</dbReference>
<dbReference type="PANTHER" id="PTHR33376:SF7">
    <property type="entry name" value="C4-DICARBOXYLATE-BINDING PROTEIN DCTB"/>
    <property type="match status" value="1"/>
</dbReference>
<evidence type="ECO:0000313" key="5">
    <source>
        <dbReference type="EMBL" id="SJZ70357.1"/>
    </source>
</evidence>
<accession>A0A1T4MU55</accession>
<sequence length="217" mass="23252">MKLAALCLSALALLTAPALAKGECDPGEIVVKFSHVVAAVGHPKGDAANFLARRVNEEMNGRMCMEVFANGSLVSDEAVMGALLSGQVQLAAPSLAKLEPYTRKYRIFDLPFLFQDLSAVNRFFVSNGGKQLLGAMRGSGFQGLGYWASGLKQFSAMRPLVLPDDARNMTFRIQPSAVAAAMIDALDAKAKVTPFESVFHALQVGDVDGQENTWSNI</sequence>
<gene>
    <name evidence="5" type="ORF">SAMN05428963_102288</name>
</gene>
<comment type="similarity">
    <text evidence="1">Belongs to the bacterial solute-binding protein 7 family.</text>
</comment>
<dbReference type="NCBIfam" id="NF037995">
    <property type="entry name" value="TRAP_S1"/>
    <property type="match status" value="1"/>
</dbReference>
<evidence type="ECO:0000256" key="1">
    <source>
        <dbReference type="ARBA" id="ARBA00009023"/>
    </source>
</evidence>
<dbReference type="InterPro" id="IPR018389">
    <property type="entry name" value="DctP_fam"/>
</dbReference>
<proteinExistence type="inferred from homology"/>
<dbReference type="Gene3D" id="3.40.190.170">
    <property type="entry name" value="Bacterial extracellular solute-binding protein, family 7"/>
    <property type="match status" value="1"/>
</dbReference>
<dbReference type="GO" id="GO:0015740">
    <property type="term" value="P:C4-dicarboxylate transport"/>
    <property type="evidence" value="ECO:0007669"/>
    <property type="project" value="TreeGrafter"/>
</dbReference>
<keyword evidence="3 4" id="KW-0732">Signal</keyword>
<evidence type="ECO:0000313" key="6">
    <source>
        <dbReference type="Proteomes" id="UP000190135"/>
    </source>
</evidence>
<reference evidence="5 6" key="1">
    <citation type="submission" date="2017-02" db="EMBL/GenBank/DDBJ databases">
        <authorList>
            <person name="Peterson S.W."/>
        </authorList>
    </citation>
    <scope>NUCLEOTIDE SEQUENCE [LARGE SCALE GENOMIC DNA]</scope>
    <source>
        <strain evidence="5 6">USBA 369</strain>
    </source>
</reference>
<dbReference type="EMBL" id="FUXL01000002">
    <property type="protein sequence ID" value="SJZ70357.1"/>
    <property type="molecule type" value="Genomic_DNA"/>
</dbReference>
<dbReference type="PANTHER" id="PTHR33376">
    <property type="match status" value="1"/>
</dbReference>
<keyword evidence="6" id="KW-1185">Reference proteome</keyword>
<dbReference type="GO" id="GO:0055085">
    <property type="term" value="P:transmembrane transport"/>
    <property type="evidence" value="ECO:0007669"/>
    <property type="project" value="InterPro"/>
</dbReference>
<evidence type="ECO:0000256" key="4">
    <source>
        <dbReference type="SAM" id="SignalP"/>
    </source>
</evidence>
<dbReference type="AlphaFoldDB" id="A0A1T4MU55"/>
<keyword evidence="2" id="KW-0813">Transport</keyword>
<organism evidence="5 6">
    <name type="scientific">Consotaella salsifontis</name>
    <dbReference type="NCBI Taxonomy" id="1365950"/>
    <lineage>
        <taxon>Bacteria</taxon>
        <taxon>Pseudomonadati</taxon>
        <taxon>Pseudomonadota</taxon>
        <taxon>Alphaproteobacteria</taxon>
        <taxon>Hyphomicrobiales</taxon>
        <taxon>Aurantimonadaceae</taxon>
        <taxon>Consotaella</taxon>
    </lineage>
</organism>
<feature type="chain" id="PRO_5013273059" evidence="4">
    <location>
        <begin position="21"/>
        <end position="217"/>
    </location>
</feature>
<evidence type="ECO:0000256" key="2">
    <source>
        <dbReference type="ARBA" id="ARBA00022448"/>
    </source>
</evidence>
<protein>
    <submittedName>
        <fullName evidence="5">C4-dicarboxylate-binding protein DctP</fullName>
    </submittedName>
</protein>
<name>A0A1T4MU55_9HYPH</name>
<dbReference type="STRING" id="1365950.SAMN05428963_102288"/>
<feature type="signal peptide" evidence="4">
    <location>
        <begin position="1"/>
        <end position="20"/>
    </location>
</feature>